<dbReference type="EMBL" id="JACBYQ010000001">
    <property type="protein sequence ID" value="NYE94546.1"/>
    <property type="molecule type" value="Genomic_DNA"/>
</dbReference>
<dbReference type="NCBIfam" id="TIGR00621">
    <property type="entry name" value="ssb"/>
    <property type="match status" value="1"/>
</dbReference>
<dbReference type="Pfam" id="PF00436">
    <property type="entry name" value="SSB"/>
    <property type="match status" value="1"/>
</dbReference>
<dbReference type="AlphaFoldDB" id="A0A7Y9LS15"/>
<dbReference type="Proteomes" id="UP000521748">
    <property type="component" value="Unassembled WGS sequence"/>
</dbReference>
<name>A0A7Y9LS15_9MICC</name>
<dbReference type="InterPro" id="IPR012340">
    <property type="entry name" value="NA-bd_OB-fold"/>
</dbReference>
<gene>
    <name evidence="5" type="ORF">FHU41_000767</name>
</gene>
<accession>A0A7Y9LS15</accession>
<evidence type="ECO:0000313" key="6">
    <source>
        <dbReference type="Proteomes" id="UP000521748"/>
    </source>
</evidence>
<dbReference type="GO" id="GO:0006260">
    <property type="term" value="P:DNA replication"/>
    <property type="evidence" value="ECO:0007669"/>
    <property type="project" value="InterPro"/>
</dbReference>
<feature type="region of interest" description="Disordered" evidence="4">
    <location>
        <begin position="125"/>
        <end position="229"/>
    </location>
</feature>
<reference evidence="5 6" key="1">
    <citation type="submission" date="2020-07" db="EMBL/GenBank/DDBJ databases">
        <title>Sequencing the genomes of 1000 actinobacteria strains.</title>
        <authorList>
            <person name="Klenk H.-P."/>
        </authorList>
    </citation>
    <scope>NUCLEOTIDE SEQUENCE [LARGE SCALE GENOMIC DNA]</scope>
    <source>
        <strain evidence="5 6">DSM 102047</strain>
    </source>
</reference>
<keyword evidence="1 2" id="KW-0238">DNA-binding</keyword>
<organism evidence="5 6">
    <name type="scientific">Psychromicrobium silvestre</name>
    <dbReference type="NCBI Taxonomy" id="1645614"/>
    <lineage>
        <taxon>Bacteria</taxon>
        <taxon>Bacillati</taxon>
        <taxon>Actinomycetota</taxon>
        <taxon>Actinomycetes</taxon>
        <taxon>Micrococcales</taxon>
        <taxon>Micrococcaceae</taxon>
        <taxon>Psychromicrobium</taxon>
    </lineage>
</organism>
<comment type="caution">
    <text evidence="5">The sequence shown here is derived from an EMBL/GenBank/DDBJ whole genome shotgun (WGS) entry which is preliminary data.</text>
</comment>
<dbReference type="InterPro" id="IPR000424">
    <property type="entry name" value="Primosome_PriB/ssb"/>
</dbReference>
<evidence type="ECO:0000313" key="5">
    <source>
        <dbReference type="EMBL" id="NYE94546.1"/>
    </source>
</evidence>
<dbReference type="SUPFAM" id="SSF50249">
    <property type="entry name" value="Nucleic acid-binding proteins"/>
    <property type="match status" value="1"/>
</dbReference>
<dbReference type="RefSeq" id="WP_179388294.1">
    <property type="nucleotide sequence ID" value="NZ_JACBYQ010000001.1"/>
</dbReference>
<dbReference type="Gene3D" id="2.40.50.140">
    <property type="entry name" value="Nucleic acid-binding proteins"/>
    <property type="match status" value="1"/>
</dbReference>
<dbReference type="InterPro" id="IPR011344">
    <property type="entry name" value="ssDNA-bd"/>
</dbReference>
<feature type="compositionally biased region" description="Low complexity" evidence="4">
    <location>
        <begin position="153"/>
        <end position="185"/>
    </location>
</feature>
<keyword evidence="6" id="KW-1185">Reference proteome</keyword>
<dbReference type="CDD" id="cd04496">
    <property type="entry name" value="SSB_OBF"/>
    <property type="match status" value="1"/>
</dbReference>
<evidence type="ECO:0000256" key="3">
    <source>
        <dbReference type="RuleBase" id="RU000524"/>
    </source>
</evidence>
<evidence type="ECO:0000256" key="2">
    <source>
        <dbReference type="PROSITE-ProRule" id="PRU00252"/>
    </source>
</evidence>
<dbReference type="PROSITE" id="PS50935">
    <property type="entry name" value="SSB"/>
    <property type="match status" value="1"/>
</dbReference>
<evidence type="ECO:0000256" key="4">
    <source>
        <dbReference type="SAM" id="MobiDB-lite"/>
    </source>
</evidence>
<evidence type="ECO:0000256" key="1">
    <source>
        <dbReference type="ARBA" id="ARBA00023125"/>
    </source>
</evidence>
<protein>
    <recommendedName>
        <fullName evidence="3">Single-stranded DNA-binding protein</fullName>
    </recommendedName>
</protein>
<sequence length="229" mass="24572">MNDVVTVRGFVASEVRMTLTESGWPIATFRLGSTERRFDRVRSQWVDAGTNWYSVSMFRGLAQNASCSVSKGERVIVTGKLKLRQWTKGERHGIAPEIDADAVGHDLVWGTAKFKRASTTAELEKIAGDASAEPRALDQVETGTPEGRDASSEEPASSPQEAPAQPPEQLIFAAQAGGTQGEGTESVQDDGDARLSGEAPPSQVVKAPKPRGRSSVTRDDSSDDSEPPF</sequence>
<dbReference type="GO" id="GO:0003697">
    <property type="term" value="F:single-stranded DNA binding"/>
    <property type="evidence" value="ECO:0007669"/>
    <property type="project" value="InterPro"/>
</dbReference>
<proteinExistence type="predicted"/>